<dbReference type="Pfam" id="PF02690">
    <property type="entry name" value="Na_Pi_cotrans"/>
    <property type="match status" value="2"/>
</dbReference>
<proteinExistence type="predicted"/>
<dbReference type="EMBL" id="FQVH01000021">
    <property type="protein sequence ID" value="SHF41164.1"/>
    <property type="molecule type" value="Genomic_DNA"/>
</dbReference>
<gene>
    <name evidence="7" type="ORF">SAMN02746089_01869</name>
</gene>
<feature type="transmembrane region" description="Helical" evidence="6">
    <location>
        <begin position="281"/>
        <end position="303"/>
    </location>
</feature>
<dbReference type="STRING" id="1121256.SAMN02746089_01869"/>
<evidence type="ECO:0000313" key="8">
    <source>
        <dbReference type="Proteomes" id="UP000184088"/>
    </source>
</evidence>
<dbReference type="RefSeq" id="WP_073344467.1">
    <property type="nucleotide sequence ID" value="NZ_FQVH01000021.1"/>
</dbReference>
<dbReference type="InterPro" id="IPR003841">
    <property type="entry name" value="Na/Pi_transpt"/>
</dbReference>
<feature type="transmembrane region" description="Helical" evidence="6">
    <location>
        <begin position="103"/>
        <end position="124"/>
    </location>
</feature>
<dbReference type="OrthoDB" id="9763003at2"/>
<dbReference type="NCBIfam" id="NF037997">
    <property type="entry name" value="Na_Pi_symport"/>
    <property type="match status" value="1"/>
</dbReference>
<feature type="transmembrane region" description="Helical" evidence="6">
    <location>
        <begin position="6"/>
        <end position="25"/>
    </location>
</feature>
<keyword evidence="4 6" id="KW-1133">Transmembrane helix</keyword>
<evidence type="ECO:0000313" key="7">
    <source>
        <dbReference type="EMBL" id="SHF41164.1"/>
    </source>
</evidence>
<keyword evidence="3 6" id="KW-0812">Transmembrane</keyword>
<accession>A0A1M5BF87</accession>
<evidence type="ECO:0000256" key="6">
    <source>
        <dbReference type="SAM" id="Phobius"/>
    </source>
</evidence>
<dbReference type="GO" id="GO:0005436">
    <property type="term" value="F:sodium:phosphate symporter activity"/>
    <property type="evidence" value="ECO:0007669"/>
    <property type="project" value="InterPro"/>
</dbReference>
<evidence type="ECO:0000256" key="3">
    <source>
        <dbReference type="ARBA" id="ARBA00022692"/>
    </source>
</evidence>
<keyword evidence="2" id="KW-1003">Cell membrane</keyword>
<dbReference type="AlphaFoldDB" id="A0A1M5BF87"/>
<feature type="transmembrane region" description="Helical" evidence="6">
    <location>
        <begin position="177"/>
        <end position="198"/>
    </location>
</feature>
<evidence type="ECO:0000256" key="2">
    <source>
        <dbReference type="ARBA" id="ARBA00022475"/>
    </source>
</evidence>
<evidence type="ECO:0000256" key="1">
    <source>
        <dbReference type="ARBA" id="ARBA00004651"/>
    </source>
</evidence>
<evidence type="ECO:0000256" key="5">
    <source>
        <dbReference type="ARBA" id="ARBA00023136"/>
    </source>
</evidence>
<feature type="transmembrane region" description="Helical" evidence="6">
    <location>
        <begin position="46"/>
        <end position="75"/>
    </location>
</feature>
<organism evidence="7 8">
    <name type="scientific">Caldanaerobius fijiensis DSM 17918</name>
    <dbReference type="NCBI Taxonomy" id="1121256"/>
    <lineage>
        <taxon>Bacteria</taxon>
        <taxon>Bacillati</taxon>
        <taxon>Bacillota</taxon>
        <taxon>Clostridia</taxon>
        <taxon>Thermoanaerobacterales</taxon>
        <taxon>Thermoanaerobacteraceae</taxon>
        <taxon>Caldanaerobius</taxon>
    </lineage>
</organism>
<evidence type="ECO:0000256" key="4">
    <source>
        <dbReference type="ARBA" id="ARBA00022989"/>
    </source>
</evidence>
<dbReference type="GO" id="GO:0044341">
    <property type="term" value="P:sodium-dependent phosphate transport"/>
    <property type="evidence" value="ECO:0007669"/>
    <property type="project" value="InterPro"/>
</dbReference>
<keyword evidence="8" id="KW-1185">Reference proteome</keyword>
<name>A0A1M5BF87_9THEO</name>
<comment type="subcellular location">
    <subcellularLocation>
        <location evidence="1">Cell membrane</location>
        <topology evidence="1">Multi-pass membrane protein</topology>
    </subcellularLocation>
</comment>
<dbReference type="Proteomes" id="UP000184088">
    <property type="component" value="Unassembled WGS sequence"/>
</dbReference>
<keyword evidence="5 6" id="KW-0472">Membrane</keyword>
<dbReference type="GO" id="GO:0005886">
    <property type="term" value="C:plasma membrane"/>
    <property type="evidence" value="ECO:0007669"/>
    <property type="project" value="UniProtKB-SubCell"/>
</dbReference>
<protein>
    <submittedName>
        <fullName evidence="7">Na/Pi-cotransporter</fullName>
    </submittedName>
</protein>
<sequence>MMYIIVLIRILLGLGIFLFGMYFMNDAIKRMALRRVKRMFARVSENVLANIFLGFLITVFSGSSSGVIIMIISFIDAGIIDLGQAAAIIMGSNIGTTVTANVLAFNVFDFTIYFIPIGVLGYILGRNIMIRRLSQFIISIGLLFYGINYMSHSLIPLKKNLDFVRILRDIGGKPLEGLLLGVLLVAVIQSSTAGIAMLQSFARAGLISTMGAAPMVFGQNISTCFDTLVAAIMTRDKKAKGAAYFHLLFNVFGTIIFMLLLKPLVNLSIILSGEDPAEQIAMVHTLFNVGTTLILLPFFKYIVVSLQL</sequence>
<dbReference type="PANTHER" id="PTHR10010">
    <property type="entry name" value="SOLUTE CARRIER FAMILY 34 SODIUM PHOSPHATE , MEMBER 2-RELATED"/>
    <property type="match status" value="1"/>
</dbReference>
<feature type="transmembrane region" description="Helical" evidence="6">
    <location>
        <begin position="242"/>
        <end position="261"/>
    </location>
</feature>
<reference evidence="7 8" key="1">
    <citation type="submission" date="2016-11" db="EMBL/GenBank/DDBJ databases">
        <authorList>
            <person name="Jaros S."/>
            <person name="Januszkiewicz K."/>
            <person name="Wedrychowicz H."/>
        </authorList>
    </citation>
    <scope>NUCLEOTIDE SEQUENCE [LARGE SCALE GENOMIC DNA]</scope>
    <source>
        <strain evidence="7 8">DSM 17918</strain>
    </source>
</reference>
<dbReference type="PANTHER" id="PTHR10010:SF46">
    <property type="entry name" value="SODIUM-DEPENDENT PHOSPHATE TRANSPORT PROTEIN 2B"/>
    <property type="match status" value="1"/>
</dbReference>
<feature type="transmembrane region" description="Helical" evidence="6">
    <location>
        <begin position="136"/>
        <end position="157"/>
    </location>
</feature>